<dbReference type="EMBL" id="MK072004">
    <property type="protein sequence ID" value="AYV77011.1"/>
    <property type="molecule type" value="Genomic_DNA"/>
</dbReference>
<keyword evidence="1" id="KW-0238">DNA-binding</keyword>
<dbReference type="PANTHER" id="PTHR10245:SF15">
    <property type="entry name" value="ENDOTHELIAL DIFFERENTIATION-RELATED FACTOR 1"/>
    <property type="match status" value="1"/>
</dbReference>
<proteinExistence type="predicted"/>
<evidence type="ECO:0000259" key="3">
    <source>
        <dbReference type="PROSITE" id="PS50943"/>
    </source>
</evidence>
<reference evidence="4" key="1">
    <citation type="submission" date="2018-10" db="EMBL/GenBank/DDBJ databases">
        <title>Hidden diversity of soil giant viruses.</title>
        <authorList>
            <person name="Schulz F."/>
            <person name="Alteio L."/>
            <person name="Goudeau D."/>
            <person name="Ryan E.M."/>
            <person name="Malmstrom R.R."/>
            <person name="Blanchard J."/>
            <person name="Woyke T."/>
        </authorList>
    </citation>
    <scope>NUCLEOTIDE SEQUENCE</scope>
    <source>
        <strain evidence="4">BAV1</strain>
    </source>
</reference>
<feature type="compositionally biased region" description="Acidic residues" evidence="2">
    <location>
        <begin position="1"/>
        <end position="11"/>
    </location>
</feature>
<evidence type="ECO:0000256" key="2">
    <source>
        <dbReference type="SAM" id="MobiDB-lite"/>
    </source>
</evidence>
<dbReference type="SMART" id="SM00530">
    <property type="entry name" value="HTH_XRE"/>
    <property type="match status" value="1"/>
</dbReference>
<dbReference type="InterPro" id="IPR010982">
    <property type="entry name" value="Lambda_DNA-bd_dom_sf"/>
</dbReference>
<evidence type="ECO:0000313" key="4">
    <source>
        <dbReference type="EMBL" id="AYV77011.1"/>
    </source>
</evidence>
<name>A0A3G4ZSN4_9VIRU</name>
<feature type="region of interest" description="Disordered" evidence="2">
    <location>
        <begin position="1"/>
        <end position="44"/>
    </location>
</feature>
<accession>A0A3G4ZSN4</accession>
<evidence type="ECO:0000256" key="1">
    <source>
        <dbReference type="ARBA" id="ARBA00023125"/>
    </source>
</evidence>
<dbReference type="Pfam" id="PF01381">
    <property type="entry name" value="HTH_3"/>
    <property type="match status" value="1"/>
</dbReference>
<feature type="region of interest" description="Disordered" evidence="2">
    <location>
        <begin position="58"/>
        <end position="80"/>
    </location>
</feature>
<dbReference type="CDD" id="cd00093">
    <property type="entry name" value="HTH_XRE"/>
    <property type="match status" value="1"/>
</dbReference>
<sequence>MEEGGGEDDDWTTVSKKPKASKTKGQREVIDDSFNNSGFSNPETQDWNVITLKKKSNKKSNNGFVYAKPGINNKQTKPVPNASKIEQGLEDGTYKLPTVTVNFQNQLQQLRQAKGWNQKQLANNCNLSESLIRSYESGKAIPSQQDIDKMSKALGTQLKNK</sequence>
<feature type="compositionally biased region" description="Polar residues" evidence="2">
    <location>
        <begin position="33"/>
        <end position="44"/>
    </location>
</feature>
<gene>
    <name evidence="4" type="ORF">Barrevirus7_18</name>
</gene>
<feature type="domain" description="HTH cro/C1-type" evidence="3">
    <location>
        <begin position="107"/>
        <end position="161"/>
    </location>
</feature>
<dbReference type="Gene3D" id="1.10.260.40">
    <property type="entry name" value="lambda repressor-like DNA-binding domains"/>
    <property type="match status" value="1"/>
</dbReference>
<dbReference type="SUPFAM" id="SSF47413">
    <property type="entry name" value="lambda repressor-like DNA-binding domains"/>
    <property type="match status" value="1"/>
</dbReference>
<dbReference type="PROSITE" id="PS50943">
    <property type="entry name" value="HTH_CROC1"/>
    <property type="match status" value="1"/>
</dbReference>
<dbReference type="InterPro" id="IPR001387">
    <property type="entry name" value="Cro/C1-type_HTH"/>
</dbReference>
<dbReference type="PANTHER" id="PTHR10245">
    <property type="entry name" value="ENDOTHELIAL DIFFERENTIATION-RELATED FACTOR 1 MULTIPROTEIN BRIDGING FACTOR 1"/>
    <property type="match status" value="1"/>
</dbReference>
<organism evidence="4">
    <name type="scientific">Barrevirus sp</name>
    <dbReference type="NCBI Taxonomy" id="2487763"/>
    <lineage>
        <taxon>Viruses</taxon>
        <taxon>Varidnaviria</taxon>
        <taxon>Bamfordvirae</taxon>
        <taxon>Nucleocytoviricota</taxon>
        <taxon>Megaviricetes</taxon>
        <taxon>Imitervirales</taxon>
        <taxon>Mimiviridae</taxon>
        <taxon>Klosneuvirinae</taxon>
    </lineage>
</organism>
<dbReference type="GO" id="GO:0003677">
    <property type="term" value="F:DNA binding"/>
    <property type="evidence" value="ECO:0007669"/>
    <property type="project" value="UniProtKB-KW"/>
</dbReference>
<protein>
    <submittedName>
        <fullName evidence="4">Helix-turn-helix protein</fullName>
    </submittedName>
</protein>